<organism evidence="5 6">
    <name type="scientific">Myriangium duriaei CBS 260.36</name>
    <dbReference type="NCBI Taxonomy" id="1168546"/>
    <lineage>
        <taxon>Eukaryota</taxon>
        <taxon>Fungi</taxon>
        <taxon>Dikarya</taxon>
        <taxon>Ascomycota</taxon>
        <taxon>Pezizomycotina</taxon>
        <taxon>Dothideomycetes</taxon>
        <taxon>Dothideomycetidae</taxon>
        <taxon>Myriangiales</taxon>
        <taxon>Myriangiaceae</taxon>
        <taxon>Myriangium</taxon>
    </lineage>
</organism>
<evidence type="ECO:0000313" key="6">
    <source>
        <dbReference type="Proteomes" id="UP000799439"/>
    </source>
</evidence>
<gene>
    <name evidence="5" type="ORF">K461DRAFT_281577</name>
</gene>
<reference evidence="5" key="1">
    <citation type="journal article" date="2020" name="Stud. Mycol.">
        <title>101 Dothideomycetes genomes: a test case for predicting lifestyles and emergence of pathogens.</title>
        <authorList>
            <person name="Haridas S."/>
            <person name="Albert R."/>
            <person name="Binder M."/>
            <person name="Bloem J."/>
            <person name="Labutti K."/>
            <person name="Salamov A."/>
            <person name="Andreopoulos B."/>
            <person name="Baker S."/>
            <person name="Barry K."/>
            <person name="Bills G."/>
            <person name="Bluhm B."/>
            <person name="Cannon C."/>
            <person name="Castanera R."/>
            <person name="Culley D."/>
            <person name="Daum C."/>
            <person name="Ezra D."/>
            <person name="Gonzalez J."/>
            <person name="Henrissat B."/>
            <person name="Kuo A."/>
            <person name="Liang C."/>
            <person name="Lipzen A."/>
            <person name="Lutzoni F."/>
            <person name="Magnuson J."/>
            <person name="Mondo S."/>
            <person name="Nolan M."/>
            <person name="Ohm R."/>
            <person name="Pangilinan J."/>
            <person name="Park H.-J."/>
            <person name="Ramirez L."/>
            <person name="Alfaro M."/>
            <person name="Sun H."/>
            <person name="Tritt A."/>
            <person name="Yoshinaga Y."/>
            <person name="Zwiers L.-H."/>
            <person name="Turgeon B."/>
            <person name="Goodwin S."/>
            <person name="Spatafora J."/>
            <person name="Crous P."/>
            <person name="Grigoriev I."/>
        </authorList>
    </citation>
    <scope>NUCLEOTIDE SEQUENCE</scope>
    <source>
        <strain evidence="5">CBS 260.36</strain>
    </source>
</reference>
<dbReference type="GO" id="GO:0005737">
    <property type="term" value="C:cytoplasm"/>
    <property type="evidence" value="ECO:0007669"/>
    <property type="project" value="TreeGrafter"/>
</dbReference>
<dbReference type="PANTHER" id="PTHR43353">
    <property type="entry name" value="SUCCINATE-SEMIALDEHYDE DEHYDROGENASE, MITOCHONDRIAL"/>
    <property type="match status" value="1"/>
</dbReference>
<evidence type="ECO:0000256" key="3">
    <source>
        <dbReference type="ARBA" id="ARBA00023002"/>
    </source>
</evidence>
<dbReference type="EMBL" id="ML996091">
    <property type="protein sequence ID" value="KAF2149226.1"/>
    <property type="molecule type" value="Genomic_DNA"/>
</dbReference>
<evidence type="ECO:0000256" key="1">
    <source>
        <dbReference type="ARBA" id="ARBA00005176"/>
    </source>
</evidence>
<dbReference type="GO" id="GO:0004777">
    <property type="term" value="F:succinate-semialdehyde dehydrogenase (NAD+) activity"/>
    <property type="evidence" value="ECO:0007669"/>
    <property type="project" value="TreeGrafter"/>
</dbReference>
<dbReference type="InterPro" id="IPR050740">
    <property type="entry name" value="Aldehyde_DH_Superfamily"/>
</dbReference>
<dbReference type="PANTHER" id="PTHR43353:SF7">
    <property type="entry name" value="SUCCINATE SEMIALDEHYDE DEHYDROGENASE (EUROFUNG)"/>
    <property type="match status" value="1"/>
</dbReference>
<dbReference type="InterPro" id="IPR016163">
    <property type="entry name" value="Ald_DH_C"/>
</dbReference>
<feature type="non-terminal residue" evidence="5">
    <location>
        <position position="321"/>
    </location>
</feature>
<keyword evidence="6" id="KW-1185">Reference proteome</keyword>
<dbReference type="GO" id="GO:0009450">
    <property type="term" value="P:gamma-aminobutyric acid catabolic process"/>
    <property type="evidence" value="ECO:0007669"/>
    <property type="project" value="TreeGrafter"/>
</dbReference>
<comment type="pathway">
    <text evidence="1">Amino-acid degradation; 4-aminobutanoate degradation.</text>
</comment>
<keyword evidence="3" id="KW-0560">Oxidoreductase</keyword>
<evidence type="ECO:0000313" key="5">
    <source>
        <dbReference type="EMBL" id="KAF2149226.1"/>
    </source>
</evidence>
<comment type="similarity">
    <text evidence="2">Belongs to the aldehyde dehydrogenase family.</text>
</comment>
<dbReference type="InterPro" id="IPR015590">
    <property type="entry name" value="Aldehyde_DH_dom"/>
</dbReference>
<dbReference type="AlphaFoldDB" id="A0A9P4IVH9"/>
<dbReference type="Pfam" id="PF00171">
    <property type="entry name" value="Aldedh"/>
    <property type="match status" value="1"/>
</dbReference>
<proteinExistence type="inferred from homology"/>
<dbReference type="OrthoDB" id="310895at2759"/>
<dbReference type="Proteomes" id="UP000799439">
    <property type="component" value="Unassembled WGS sequence"/>
</dbReference>
<dbReference type="FunFam" id="3.40.309.10:FF:000004">
    <property type="entry name" value="Succinate-semialdehyde dehydrogenase I"/>
    <property type="match status" value="1"/>
</dbReference>
<protein>
    <submittedName>
        <fullName evidence="5">Aldehyde dehydrogenase</fullName>
    </submittedName>
</protein>
<comment type="caution">
    <text evidence="5">The sequence shown here is derived from an EMBL/GenBank/DDBJ whole genome shotgun (WGS) entry which is preliminary data.</text>
</comment>
<feature type="domain" description="Aldehyde dehydrogenase" evidence="4">
    <location>
        <begin position="1"/>
        <end position="316"/>
    </location>
</feature>
<dbReference type="Gene3D" id="3.40.309.10">
    <property type="entry name" value="Aldehyde Dehydrogenase, Chain A, domain 2"/>
    <property type="match status" value="1"/>
</dbReference>
<evidence type="ECO:0000256" key="2">
    <source>
        <dbReference type="ARBA" id="ARBA00009986"/>
    </source>
</evidence>
<sequence length="321" mass="34650">MAAALAAGCTIIIKPSPETPLSVLAVCELAARAGIPAGVINVLTTDMGCTPALSEALCRHPLVRKVSFTGSTQVGSLIAQYCSQGIKKLTLELGGNCPFIVFDDGNLEKAVEALMILKWRTAGQACTHANRIFVQRNVQPRFQELLLEATRKLTVGHGIDTKTTMGALTTSRAIEKLERHIQDARSKGAKVLLGGSRLSIDGGYFFEPTILADMTTEMLSYQEEIFGPILPIYTFDTEEEVVRLANDTNMGLAAYFWTENTNRTWRLLESLEAGMIGMNTGNSSCAESPFGGMKESGYGKEAGKDVAIEEYLVAKTGTLTL</sequence>
<evidence type="ECO:0000259" key="4">
    <source>
        <dbReference type="Pfam" id="PF00171"/>
    </source>
</evidence>
<name>A0A9P4IVH9_9PEZI</name>
<dbReference type="InterPro" id="IPR016162">
    <property type="entry name" value="Ald_DH_N"/>
</dbReference>
<accession>A0A9P4IVH9</accession>
<dbReference type="SUPFAM" id="SSF53720">
    <property type="entry name" value="ALDH-like"/>
    <property type="match status" value="1"/>
</dbReference>
<dbReference type="Gene3D" id="3.40.605.10">
    <property type="entry name" value="Aldehyde Dehydrogenase, Chain A, domain 1"/>
    <property type="match status" value="1"/>
</dbReference>
<dbReference type="InterPro" id="IPR016161">
    <property type="entry name" value="Ald_DH/histidinol_DH"/>
</dbReference>